<evidence type="ECO:0000313" key="2">
    <source>
        <dbReference type="EMBL" id="GAA0165490.1"/>
    </source>
</evidence>
<keyword evidence="3" id="KW-1185">Reference proteome</keyword>
<evidence type="ECO:0000256" key="1">
    <source>
        <dbReference type="SAM" id="MobiDB-lite"/>
    </source>
</evidence>
<evidence type="ECO:0000313" key="3">
    <source>
        <dbReference type="Proteomes" id="UP001454036"/>
    </source>
</evidence>
<proteinExistence type="predicted"/>
<reference evidence="2 3" key="1">
    <citation type="submission" date="2024-01" db="EMBL/GenBank/DDBJ databases">
        <title>The complete chloroplast genome sequence of Lithospermum erythrorhizon: insights into the phylogenetic relationship among Boraginaceae species and the maternal lineages of purple gromwells.</title>
        <authorList>
            <person name="Okada T."/>
            <person name="Watanabe K."/>
        </authorList>
    </citation>
    <scope>NUCLEOTIDE SEQUENCE [LARGE SCALE GENOMIC DNA]</scope>
</reference>
<dbReference type="AlphaFoldDB" id="A0AAV3QN61"/>
<gene>
    <name evidence="2" type="ORF">LIER_20883</name>
</gene>
<protein>
    <submittedName>
        <fullName evidence="2">Uncharacterized protein</fullName>
    </submittedName>
</protein>
<accession>A0AAV3QN61</accession>
<sequence length="125" mass="13662">MALKGPFRGKARGNSFRGRRSCGSSQPRSTTNGILAAKPTDASKKDTKCQICGKFNHKAFEYKKRFDHAFSVPQLHHSLAAMQLNEDTSTTWFPDSRATSHMTGNASLLSNLLHFTGSSSVMVGN</sequence>
<name>A0AAV3QN61_LITER</name>
<dbReference type="Proteomes" id="UP001454036">
    <property type="component" value="Unassembled WGS sequence"/>
</dbReference>
<feature type="region of interest" description="Disordered" evidence="1">
    <location>
        <begin position="1"/>
        <end position="40"/>
    </location>
</feature>
<feature type="compositionally biased region" description="Polar residues" evidence="1">
    <location>
        <begin position="22"/>
        <end position="33"/>
    </location>
</feature>
<dbReference type="EMBL" id="BAABME010005396">
    <property type="protein sequence ID" value="GAA0165490.1"/>
    <property type="molecule type" value="Genomic_DNA"/>
</dbReference>
<organism evidence="2 3">
    <name type="scientific">Lithospermum erythrorhizon</name>
    <name type="common">Purple gromwell</name>
    <name type="synonym">Lithospermum officinale var. erythrorhizon</name>
    <dbReference type="NCBI Taxonomy" id="34254"/>
    <lineage>
        <taxon>Eukaryota</taxon>
        <taxon>Viridiplantae</taxon>
        <taxon>Streptophyta</taxon>
        <taxon>Embryophyta</taxon>
        <taxon>Tracheophyta</taxon>
        <taxon>Spermatophyta</taxon>
        <taxon>Magnoliopsida</taxon>
        <taxon>eudicotyledons</taxon>
        <taxon>Gunneridae</taxon>
        <taxon>Pentapetalae</taxon>
        <taxon>asterids</taxon>
        <taxon>lamiids</taxon>
        <taxon>Boraginales</taxon>
        <taxon>Boraginaceae</taxon>
        <taxon>Boraginoideae</taxon>
        <taxon>Lithospermeae</taxon>
        <taxon>Lithospermum</taxon>
    </lineage>
</organism>
<comment type="caution">
    <text evidence="2">The sequence shown here is derived from an EMBL/GenBank/DDBJ whole genome shotgun (WGS) entry which is preliminary data.</text>
</comment>